<evidence type="ECO:0000259" key="1">
    <source>
        <dbReference type="Pfam" id="PF14399"/>
    </source>
</evidence>
<dbReference type="InterPro" id="IPR026935">
    <property type="entry name" value="BtrH_N"/>
</dbReference>
<proteinExistence type="predicted"/>
<dbReference type="RefSeq" id="WP_069327592.1">
    <property type="nucleotide sequence ID" value="NZ_MDER01000038.1"/>
</dbReference>
<reference evidence="2 3" key="1">
    <citation type="submission" date="2016-08" db="EMBL/GenBank/DDBJ databases">
        <title>Genome sequencing of Paenibacillus sp. TI45-13ar, isolated from Korean traditional nuruk.</title>
        <authorList>
            <person name="Kim S.-J."/>
        </authorList>
    </citation>
    <scope>NUCLEOTIDE SEQUENCE [LARGE SCALE GENOMIC DNA]</scope>
    <source>
        <strain evidence="2 3">TI45-13ar</strain>
    </source>
</reference>
<protein>
    <recommendedName>
        <fullName evidence="1">Butirosin biosynthesis protein H N-terminal domain-containing protein</fullName>
    </recommendedName>
</protein>
<name>A0A1E3L3T8_9BACL</name>
<dbReference type="Pfam" id="PF14399">
    <property type="entry name" value="BtrH_N"/>
    <property type="match status" value="1"/>
</dbReference>
<dbReference type="STRING" id="1886670.PTI45_02166"/>
<dbReference type="AlphaFoldDB" id="A0A1E3L3T8"/>
<comment type="caution">
    <text evidence="2">The sequence shown here is derived from an EMBL/GenBank/DDBJ whole genome shotgun (WGS) entry which is preliminary data.</text>
</comment>
<dbReference type="EMBL" id="MDER01000038">
    <property type="protein sequence ID" value="ODP28416.1"/>
    <property type="molecule type" value="Genomic_DNA"/>
</dbReference>
<accession>A0A1E3L3T8</accession>
<gene>
    <name evidence="2" type="ORF">PTI45_02166</name>
</gene>
<dbReference type="Proteomes" id="UP000094578">
    <property type="component" value="Unassembled WGS sequence"/>
</dbReference>
<dbReference type="Gene3D" id="3.90.70.10">
    <property type="entry name" value="Cysteine proteinases"/>
    <property type="match status" value="1"/>
</dbReference>
<sequence length="350" mass="41251">MNMQPRSEPKEGEDCFTLCVSSILAYHKVPEFCSVWKQCGLVYTEQGTEETARISPIYRATEKDLQHIHHIYLQIYRTDDQSSVVSHIKQLLLQGEPVIVWLDVFDMKYNSLYQLRHFAHCLLLVGYTDGQFEFIDEFYHLKDTIDEQTLINALDLTQTEMIEEGTQYVYNVVDSTQAVMDVQEQDIYDVIQMNLEVMESQHSNVLTTDHGRPLVNAHTGLEALDRYIDHIRHCTADVTLLTDNYVEQMYQDLSRISNNRYLFTYFLQQGISYHPSIEKLIYKYQYVAQRWKLVSNMALKSQYVEGEKRQHMLIRILHKLEDVRPLESELIEISHMILAKNDQEIEMEYL</sequence>
<evidence type="ECO:0000313" key="2">
    <source>
        <dbReference type="EMBL" id="ODP28416.1"/>
    </source>
</evidence>
<keyword evidence="3" id="KW-1185">Reference proteome</keyword>
<evidence type="ECO:0000313" key="3">
    <source>
        <dbReference type="Proteomes" id="UP000094578"/>
    </source>
</evidence>
<feature type="domain" description="Butirosin biosynthesis protein H N-terminal" evidence="1">
    <location>
        <begin position="60"/>
        <end position="130"/>
    </location>
</feature>
<organism evidence="2 3">
    <name type="scientific">Paenibacillus nuruki</name>
    <dbReference type="NCBI Taxonomy" id="1886670"/>
    <lineage>
        <taxon>Bacteria</taxon>
        <taxon>Bacillati</taxon>
        <taxon>Bacillota</taxon>
        <taxon>Bacilli</taxon>
        <taxon>Bacillales</taxon>
        <taxon>Paenibacillaceae</taxon>
        <taxon>Paenibacillus</taxon>
    </lineage>
</organism>